<accession>A0ABT6HYF6</accession>
<dbReference type="Proteomes" id="UP001223144">
    <property type="component" value="Unassembled WGS sequence"/>
</dbReference>
<evidence type="ECO:0000313" key="1">
    <source>
        <dbReference type="EMBL" id="MDH2393650.1"/>
    </source>
</evidence>
<dbReference type="EMBL" id="JARWBG010000076">
    <property type="protein sequence ID" value="MDH2393650.1"/>
    <property type="molecule type" value="Genomic_DNA"/>
</dbReference>
<name>A0ABT6HYF6_9ACTN</name>
<sequence>MQTPLLDWRGTPIAPESRVLFPRKWGRSAHSTEMAEGSVKGFTPAGRVTVEILRHSRPRSGGGTASACYGVPAHSVTVVPAEEGQRPAAVHRSEGSPAAEMNEYAFELELSAVVRVKAPSYRCAREVAEAIQSYDVNAPLTVLGESAELTEVSVSLEDGDAITLIETNGEPV</sequence>
<proteinExistence type="predicted"/>
<protein>
    <submittedName>
        <fullName evidence="1">Uncharacterized protein</fullName>
    </submittedName>
</protein>
<reference evidence="1 2" key="1">
    <citation type="submission" date="2023-04" db="EMBL/GenBank/DDBJ databases">
        <title>Streptomyces chengmaiensis sp. nov. isolated from the stem of mangrove plant in Hainan.</title>
        <authorList>
            <person name="Huang X."/>
            <person name="Zhou S."/>
            <person name="Chu X."/>
            <person name="Xie Y."/>
            <person name="Lin Y."/>
        </authorList>
    </citation>
    <scope>NUCLEOTIDE SEQUENCE [LARGE SCALE GENOMIC DNA]</scope>
    <source>
        <strain evidence="1 2">HNM0663</strain>
    </source>
</reference>
<organism evidence="1 2">
    <name type="scientific">Streptomyces chengmaiensis</name>
    <dbReference type="NCBI Taxonomy" id="3040919"/>
    <lineage>
        <taxon>Bacteria</taxon>
        <taxon>Bacillati</taxon>
        <taxon>Actinomycetota</taxon>
        <taxon>Actinomycetes</taxon>
        <taxon>Kitasatosporales</taxon>
        <taxon>Streptomycetaceae</taxon>
        <taxon>Streptomyces</taxon>
    </lineage>
</organism>
<gene>
    <name evidence="1" type="ORF">QCN29_33805</name>
</gene>
<comment type="caution">
    <text evidence="1">The sequence shown here is derived from an EMBL/GenBank/DDBJ whole genome shotgun (WGS) entry which is preliminary data.</text>
</comment>
<keyword evidence="2" id="KW-1185">Reference proteome</keyword>
<dbReference type="RefSeq" id="WP_279932952.1">
    <property type="nucleotide sequence ID" value="NZ_JARWBG010000076.1"/>
</dbReference>
<evidence type="ECO:0000313" key="2">
    <source>
        <dbReference type="Proteomes" id="UP001223144"/>
    </source>
</evidence>